<dbReference type="SUPFAM" id="SSF56112">
    <property type="entry name" value="Protein kinase-like (PK-like)"/>
    <property type="match status" value="1"/>
</dbReference>
<dbReference type="SMART" id="SM00220">
    <property type="entry name" value="S_TKc"/>
    <property type="match status" value="1"/>
</dbReference>
<dbReference type="Pfam" id="PF07714">
    <property type="entry name" value="PK_Tyr_Ser-Thr"/>
    <property type="match status" value="1"/>
</dbReference>
<evidence type="ECO:0000256" key="2">
    <source>
        <dbReference type="ARBA" id="ARBA00022679"/>
    </source>
</evidence>
<evidence type="ECO:0000256" key="6">
    <source>
        <dbReference type="PROSITE-ProRule" id="PRU10141"/>
    </source>
</evidence>
<keyword evidence="2" id="KW-0808">Transferase</keyword>
<dbReference type="PIRSF" id="PIRSF000654">
    <property type="entry name" value="Integrin-linked_kinase"/>
    <property type="match status" value="1"/>
</dbReference>
<organism evidence="9 10">
    <name type="scientific">Ciona savignyi</name>
    <name type="common">Pacific transparent sea squirt</name>
    <dbReference type="NCBI Taxonomy" id="51511"/>
    <lineage>
        <taxon>Eukaryota</taxon>
        <taxon>Metazoa</taxon>
        <taxon>Chordata</taxon>
        <taxon>Tunicata</taxon>
        <taxon>Ascidiacea</taxon>
        <taxon>Phlebobranchia</taxon>
        <taxon>Cionidae</taxon>
        <taxon>Ciona</taxon>
    </lineage>
</organism>
<dbReference type="Ensembl" id="ENSCSAVT00000011855.1">
    <property type="protein sequence ID" value="ENSCSAVP00000011718.1"/>
    <property type="gene ID" value="ENSCSAVG00000006870.1"/>
</dbReference>
<feature type="binding site" evidence="6">
    <location>
        <position position="58"/>
    </location>
    <ligand>
        <name>ATP</name>
        <dbReference type="ChEBI" id="CHEBI:30616"/>
    </ligand>
</feature>
<keyword evidence="1 7" id="KW-0723">Serine/threonine-protein kinase</keyword>
<evidence type="ECO:0000313" key="9">
    <source>
        <dbReference type="Ensembl" id="ENSCSAVP00000011718.1"/>
    </source>
</evidence>
<dbReference type="Gene3D" id="1.10.510.10">
    <property type="entry name" value="Transferase(Phosphotransferase) domain 1"/>
    <property type="match status" value="1"/>
</dbReference>
<keyword evidence="4" id="KW-0418">Kinase</keyword>
<evidence type="ECO:0000259" key="8">
    <source>
        <dbReference type="PROSITE" id="PS50011"/>
    </source>
</evidence>
<dbReference type="HOGENOM" id="CLU_000288_7_35_1"/>
<dbReference type="Proteomes" id="UP000007875">
    <property type="component" value="Unassembled WGS sequence"/>
</dbReference>
<dbReference type="InParanoid" id="H2Z2A6"/>
<dbReference type="GO" id="GO:0005737">
    <property type="term" value="C:cytoplasm"/>
    <property type="evidence" value="ECO:0007669"/>
    <property type="project" value="TreeGrafter"/>
</dbReference>
<evidence type="ECO:0000256" key="4">
    <source>
        <dbReference type="ARBA" id="ARBA00022777"/>
    </source>
</evidence>
<evidence type="ECO:0000313" key="10">
    <source>
        <dbReference type="Proteomes" id="UP000007875"/>
    </source>
</evidence>
<dbReference type="OMA" id="HIAPECF"/>
<dbReference type="PROSITE" id="PS50011">
    <property type="entry name" value="PROTEIN_KINASE_DOM"/>
    <property type="match status" value="1"/>
</dbReference>
<dbReference type="InterPro" id="IPR017441">
    <property type="entry name" value="Protein_kinase_ATP_BS"/>
</dbReference>
<sequence length="313" mass="35342">MNEQGGKNRNSFDFSPIPIIKDSELSKVRLIGSGGYGQVLLCNFSKNGNGTSRKVVLKQLLKGAIPSRDLKYLQNEAKILWGLNSPFVISLEGLNCSESQFSIVMQFAEYGSCTDFFGTGERKEFNEWQMEELWPLKSRIAFQVIQGMIYLHGIKPKRILHLDLKSQNVLLDNNLNVKLCDFGLSQMNTLSLLTKSLTCTYGVVTGKNDGRIRGTVSHIAPEHFKYVNAKPSVKSDAYSFGIFLWELMTNEQPYRHALQDAVILAVRDNGERPDDDLLPPSAPIFMVSIMAQCFQEKPIDRPDFKDMRSLFVD</sequence>
<dbReference type="STRING" id="51511.ENSCSAVP00000011718"/>
<dbReference type="InterPro" id="IPR011009">
    <property type="entry name" value="Kinase-like_dom_sf"/>
</dbReference>
<evidence type="ECO:0000256" key="7">
    <source>
        <dbReference type="RuleBase" id="RU000304"/>
    </source>
</evidence>
<dbReference type="GO" id="GO:0005524">
    <property type="term" value="F:ATP binding"/>
    <property type="evidence" value="ECO:0007669"/>
    <property type="project" value="UniProtKB-UniRule"/>
</dbReference>
<keyword evidence="5 6" id="KW-0067">ATP-binding</keyword>
<dbReference type="InterPro" id="IPR001245">
    <property type="entry name" value="Ser-Thr/Tyr_kinase_cat_dom"/>
</dbReference>
<dbReference type="eggNOG" id="KOG0192">
    <property type="taxonomic scope" value="Eukaryota"/>
</dbReference>
<dbReference type="InterPro" id="IPR051681">
    <property type="entry name" value="Ser/Thr_Kinases-Pseudokinases"/>
</dbReference>
<feature type="domain" description="Protein kinase" evidence="8">
    <location>
        <begin position="25"/>
        <end position="312"/>
    </location>
</feature>
<evidence type="ECO:0000256" key="3">
    <source>
        <dbReference type="ARBA" id="ARBA00022741"/>
    </source>
</evidence>
<dbReference type="GO" id="GO:0004674">
    <property type="term" value="F:protein serine/threonine kinase activity"/>
    <property type="evidence" value="ECO:0007669"/>
    <property type="project" value="UniProtKB-KW"/>
</dbReference>
<dbReference type="PANTHER" id="PTHR44329">
    <property type="entry name" value="SERINE/THREONINE-PROTEIN KINASE TNNI3K-RELATED"/>
    <property type="match status" value="1"/>
</dbReference>
<reference evidence="10" key="1">
    <citation type="submission" date="2003-08" db="EMBL/GenBank/DDBJ databases">
        <authorList>
            <person name="Birren B."/>
            <person name="Nusbaum C."/>
            <person name="Abebe A."/>
            <person name="Abouelleil A."/>
            <person name="Adekoya E."/>
            <person name="Ait-zahra M."/>
            <person name="Allen N."/>
            <person name="Allen T."/>
            <person name="An P."/>
            <person name="Anderson M."/>
            <person name="Anderson S."/>
            <person name="Arachchi H."/>
            <person name="Armbruster J."/>
            <person name="Bachantsang P."/>
            <person name="Baldwin J."/>
            <person name="Barry A."/>
            <person name="Bayul T."/>
            <person name="Blitshsteyn B."/>
            <person name="Bloom T."/>
            <person name="Blye J."/>
            <person name="Boguslavskiy L."/>
            <person name="Borowsky M."/>
            <person name="Boukhgalter B."/>
            <person name="Brunache A."/>
            <person name="Butler J."/>
            <person name="Calixte N."/>
            <person name="Calvo S."/>
            <person name="Camarata J."/>
            <person name="Campo K."/>
            <person name="Chang J."/>
            <person name="Cheshatsang Y."/>
            <person name="Citroen M."/>
            <person name="Collymore A."/>
            <person name="Considine T."/>
            <person name="Cook A."/>
            <person name="Cooke P."/>
            <person name="Corum B."/>
            <person name="Cuomo C."/>
            <person name="David R."/>
            <person name="Dawoe T."/>
            <person name="Degray S."/>
            <person name="Dodge S."/>
            <person name="Dooley K."/>
            <person name="Dorje P."/>
            <person name="Dorjee K."/>
            <person name="Dorris L."/>
            <person name="Duffey N."/>
            <person name="Dupes A."/>
            <person name="Elkins T."/>
            <person name="Engels R."/>
            <person name="Erickson J."/>
            <person name="Farina A."/>
            <person name="Faro S."/>
            <person name="Ferreira P."/>
            <person name="Fischer H."/>
            <person name="Fitzgerald M."/>
            <person name="Foley K."/>
            <person name="Gage D."/>
            <person name="Galagan J."/>
            <person name="Gearin G."/>
            <person name="Gnerre S."/>
            <person name="Gnirke A."/>
            <person name="Goyette A."/>
            <person name="Graham J."/>
            <person name="Grandbois E."/>
            <person name="Gyaltsen K."/>
            <person name="Hafez N."/>
            <person name="Hagopian D."/>
            <person name="Hagos B."/>
            <person name="Hall J."/>
            <person name="Hatcher B."/>
            <person name="Heller A."/>
            <person name="Higgins H."/>
            <person name="Honan T."/>
            <person name="Horn A."/>
            <person name="Houde N."/>
            <person name="Hughes L."/>
            <person name="Hulme W."/>
            <person name="Husby E."/>
            <person name="Iliev I."/>
            <person name="Jaffe D."/>
            <person name="Jones C."/>
            <person name="Kamal M."/>
            <person name="Kamat A."/>
            <person name="Kamvysselis M."/>
            <person name="Karlsson E."/>
            <person name="Kells C."/>
            <person name="Kieu A."/>
            <person name="Kisner P."/>
            <person name="Kodira C."/>
            <person name="Kulbokas E."/>
            <person name="Labutti K."/>
            <person name="Lama D."/>
            <person name="Landers T."/>
            <person name="Leger J."/>
            <person name="Levine S."/>
            <person name="Lewis D."/>
            <person name="Lewis T."/>
            <person name="Lindblad-toh K."/>
            <person name="Liu X."/>
            <person name="Lokyitsang T."/>
            <person name="Lokyitsang Y."/>
            <person name="Lucien O."/>
            <person name="Lui A."/>
            <person name="Ma L.J."/>
            <person name="Mabbitt R."/>
            <person name="Macdonald J."/>
            <person name="Maclean C."/>
            <person name="Major J."/>
            <person name="Manning J."/>
            <person name="Marabella R."/>
            <person name="Maru K."/>
            <person name="Matthews C."/>
            <person name="Mauceli E."/>
            <person name="Mccarthy M."/>
            <person name="Mcdonough S."/>
            <person name="Mcghee T."/>
            <person name="Meldrim J."/>
            <person name="Meneus L."/>
            <person name="Mesirov J."/>
            <person name="Mihalev A."/>
            <person name="Mihova T."/>
            <person name="Mikkelsen T."/>
            <person name="Mlenga V."/>
            <person name="Moru K."/>
            <person name="Mozes J."/>
            <person name="Mulrain L."/>
            <person name="Munson G."/>
            <person name="Naylor J."/>
            <person name="Newes C."/>
            <person name="Nguyen C."/>
            <person name="Nguyen N."/>
            <person name="Nguyen T."/>
            <person name="Nicol R."/>
            <person name="Nielsen C."/>
            <person name="Nizzari M."/>
            <person name="Norbu C."/>
            <person name="Norbu N."/>
            <person name="O'donnell P."/>
            <person name="Okoawo O."/>
            <person name="O'leary S."/>
            <person name="Omotosho B."/>
            <person name="O'neill K."/>
            <person name="Osman S."/>
            <person name="Parker S."/>
            <person name="Perrin D."/>
            <person name="Phunkhang P."/>
            <person name="Piqani B."/>
            <person name="Purcell S."/>
            <person name="Rachupka T."/>
            <person name="Ramasamy U."/>
            <person name="Rameau R."/>
            <person name="Ray V."/>
            <person name="Raymond C."/>
            <person name="Retta R."/>
            <person name="Richardson S."/>
            <person name="Rise C."/>
            <person name="Rodriguez J."/>
            <person name="Rogers J."/>
            <person name="Rogov P."/>
            <person name="Rutman M."/>
            <person name="Schupbach R."/>
            <person name="Seaman C."/>
            <person name="Settipalli S."/>
            <person name="Sharpe T."/>
            <person name="Sheridan J."/>
            <person name="Sherpa N."/>
            <person name="Shi J."/>
            <person name="Smirnov S."/>
            <person name="Smith C."/>
            <person name="Sougnez C."/>
            <person name="Spencer B."/>
            <person name="Stalker J."/>
            <person name="Stange-thomann N."/>
            <person name="Stavropoulos S."/>
            <person name="Stetson K."/>
            <person name="Stone C."/>
            <person name="Stone S."/>
            <person name="Stubbs M."/>
            <person name="Talamas J."/>
            <person name="Tchuinga P."/>
            <person name="Tenzing P."/>
            <person name="Tesfaye S."/>
            <person name="Theodore J."/>
            <person name="Thoulutsang Y."/>
            <person name="Topham K."/>
            <person name="Towey S."/>
            <person name="Tsamla T."/>
            <person name="Tsomo N."/>
            <person name="Vallee D."/>
            <person name="Vassiliev H."/>
            <person name="Venkataraman V."/>
            <person name="Vinson J."/>
            <person name="Vo A."/>
            <person name="Wade C."/>
            <person name="Wang S."/>
            <person name="Wangchuk T."/>
            <person name="Wangdi T."/>
            <person name="Whittaker C."/>
            <person name="Wilkinson J."/>
            <person name="Wu Y."/>
            <person name="Wyman D."/>
            <person name="Yadav S."/>
            <person name="Yang S."/>
            <person name="Yang X."/>
            <person name="Yeager S."/>
            <person name="Yee E."/>
            <person name="Young G."/>
            <person name="Zainoun J."/>
            <person name="Zembeck L."/>
            <person name="Zimmer A."/>
            <person name="Zody M."/>
            <person name="Lander E."/>
        </authorList>
    </citation>
    <scope>NUCLEOTIDE SEQUENCE [LARGE SCALE GENOMIC DNA]</scope>
</reference>
<dbReference type="GeneTree" id="ENSGT00940000164384"/>
<reference evidence="9" key="2">
    <citation type="submission" date="2025-08" db="UniProtKB">
        <authorList>
            <consortium name="Ensembl"/>
        </authorList>
    </citation>
    <scope>IDENTIFICATION</scope>
</reference>
<accession>H2Z2A6</accession>
<dbReference type="AlphaFoldDB" id="H2Z2A6"/>
<evidence type="ECO:0000256" key="5">
    <source>
        <dbReference type="ARBA" id="ARBA00022840"/>
    </source>
</evidence>
<keyword evidence="3 6" id="KW-0547">Nucleotide-binding</keyword>
<dbReference type="InterPro" id="IPR008271">
    <property type="entry name" value="Ser/Thr_kinase_AS"/>
</dbReference>
<proteinExistence type="inferred from homology"/>
<evidence type="ECO:0000256" key="1">
    <source>
        <dbReference type="ARBA" id="ARBA00022527"/>
    </source>
</evidence>
<dbReference type="InterPro" id="IPR000719">
    <property type="entry name" value="Prot_kinase_dom"/>
</dbReference>
<name>H2Z2A6_CIOSA</name>
<dbReference type="PANTHER" id="PTHR44329:SF288">
    <property type="entry name" value="MITOGEN-ACTIVATED PROTEIN KINASE KINASE KINASE 20"/>
    <property type="match status" value="1"/>
</dbReference>
<reference evidence="9" key="3">
    <citation type="submission" date="2025-09" db="UniProtKB">
        <authorList>
            <consortium name="Ensembl"/>
        </authorList>
    </citation>
    <scope>IDENTIFICATION</scope>
</reference>
<comment type="similarity">
    <text evidence="7">Belongs to the protein kinase superfamily.</text>
</comment>
<protein>
    <recommendedName>
        <fullName evidence="8">Protein kinase domain-containing protein</fullName>
    </recommendedName>
</protein>
<dbReference type="PROSITE" id="PS00107">
    <property type="entry name" value="PROTEIN_KINASE_ATP"/>
    <property type="match status" value="1"/>
</dbReference>
<keyword evidence="10" id="KW-1185">Reference proteome</keyword>
<dbReference type="PROSITE" id="PS00108">
    <property type="entry name" value="PROTEIN_KINASE_ST"/>
    <property type="match status" value="1"/>
</dbReference>